<protein>
    <submittedName>
        <fullName evidence="1">Uncharacterized protein</fullName>
    </submittedName>
</protein>
<evidence type="ECO:0000313" key="2">
    <source>
        <dbReference type="Proteomes" id="UP000001072"/>
    </source>
</evidence>
<accession>F4RP72</accession>
<proteinExistence type="predicted"/>
<dbReference type="RefSeq" id="XP_007410824.1">
    <property type="nucleotide sequence ID" value="XM_007410762.1"/>
</dbReference>
<dbReference type="GeneID" id="18923108"/>
<dbReference type="InParanoid" id="F4RP72"/>
<gene>
    <name evidence="1" type="ORF">MELLADRAFT_107212</name>
</gene>
<dbReference type="AlphaFoldDB" id="F4RP72"/>
<dbReference type="KEGG" id="mlr:MELLADRAFT_107212"/>
<reference evidence="2" key="1">
    <citation type="journal article" date="2011" name="Proc. Natl. Acad. Sci. U.S.A.">
        <title>Obligate biotrophy features unraveled by the genomic analysis of rust fungi.</title>
        <authorList>
            <person name="Duplessis S."/>
            <person name="Cuomo C.A."/>
            <person name="Lin Y.-C."/>
            <person name="Aerts A."/>
            <person name="Tisserant E."/>
            <person name="Veneault-Fourrey C."/>
            <person name="Joly D.L."/>
            <person name="Hacquard S."/>
            <person name="Amselem J."/>
            <person name="Cantarel B.L."/>
            <person name="Chiu R."/>
            <person name="Coutinho P.M."/>
            <person name="Feau N."/>
            <person name="Field M."/>
            <person name="Frey P."/>
            <person name="Gelhaye E."/>
            <person name="Goldberg J."/>
            <person name="Grabherr M.G."/>
            <person name="Kodira C.D."/>
            <person name="Kohler A."/>
            <person name="Kuees U."/>
            <person name="Lindquist E.A."/>
            <person name="Lucas S.M."/>
            <person name="Mago R."/>
            <person name="Mauceli E."/>
            <person name="Morin E."/>
            <person name="Murat C."/>
            <person name="Pangilinan J.L."/>
            <person name="Park R."/>
            <person name="Pearson M."/>
            <person name="Quesneville H."/>
            <person name="Rouhier N."/>
            <person name="Sakthikumar S."/>
            <person name="Salamov A.A."/>
            <person name="Schmutz J."/>
            <person name="Selles B."/>
            <person name="Shapiro H."/>
            <person name="Tanguay P."/>
            <person name="Tuskan G.A."/>
            <person name="Henrissat B."/>
            <person name="Van de Peer Y."/>
            <person name="Rouze P."/>
            <person name="Ellis J.G."/>
            <person name="Dodds P.N."/>
            <person name="Schein J.E."/>
            <person name="Zhong S."/>
            <person name="Hamelin R.C."/>
            <person name="Grigoriev I.V."/>
            <person name="Szabo L.J."/>
            <person name="Martin F."/>
        </authorList>
    </citation>
    <scope>NUCLEOTIDE SEQUENCE [LARGE SCALE GENOMIC DNA]</scope>
    <source>
        <strain evidence="2">98AG31 / pathotype 3-4-7</strain>
    </source>
</reference>
<dbReference type="EMBL" id="GL883111">
    <property type="protein sequence ID" value="EGG05768.1"/>
    <property type="molecule type" value="Genomic_DNA"/>
</dbReference>
<dbReference type="VEuPathDB" id="FungiDB:MELLADRAFT_107212"/>
<sequence length="541" mass="61624">MRIPGVGDDFKVQKFCDTDQGCGTFPHAYSNLHDTKEDNNKQLIDLNVIPELDQVYFEFHNHIIPDQSSGPSISLRSFDKQLTPMTSQSSGERMGSLVELDHITESPPVPQDPSSEGITPETMAPLFQYDDGDRKRRKYTNYLPLGDVKGKKPITEPLDEIAPGLQNESFNSQIPESQYVVPHLLIGFLQWQYSLAIWKKDGLSEEIKDAFDSLKHLASLDIPDSVNEKAISSKINLAINKIKTDLVTGVIGALNMISWQGEKVSTPINVLIQDAWEFLHKFLKEDITSFKEQYLCPSTRGMKKCRRLPFGSENLLSYTMSLKDDNKIPPQTTHRMLQIWASSSIYRDSIPESSLNYLSFIHSSKNDQSLTALPQGKVMLSQSLVQKAFKRAKEDITPAFMGILWLMHPGLEVYKNWDEIYESGWKFLEAYFSRWTSYLAKSNDPITLTPIEGKTIAEDCSDFKGIMQYLGNLGSTRYIPMTLIWHLADLWYEEKIILKKSEIIYSRFDKLKPDRTAIKMKCLKLSEGSFNAKGPRKSSEM</sequence>
<dbReference type="OrthoDB" id="10508709at2759"/>
<organism evidence="2">
    <name type="scientific">Melampsora larici-populina (strain 98AG31 / pathotype 3-4-7)</name>
    <name type="common">Poplar leaf rust fungus</name>
    <dbReference type="NCBI Taxonomy" id="747676"/>
    <lineage>
        <taxon>Eukaryota</taxon>
        <taxon>Fungi</taxon>
        <taxon>Dikarya</taxon>
        <taxon>Basidiomycota</taxon>
        <taxon>Pucciniomycotina</taxon>
        <taxon>Pucciniomycetes</taxon>
        <taxon>Pucciniales</taxon>
        <taxon>Melampsoraceae</taxon>
        <taxon>Melampsora</taxon>
    </lineage>
</organism>
<dbReference type="Proteomes" id="UP000001072">
    <property type="component" value="Unassembled WGS sequence"/>
</dbReference>
<keyword evidence="2" id="KW-1185">Reference proteome</keyword>
<dbReference type="HOGENOM" id="CLU_503506_0_0_1"/>
<name>F4RP72_MELLP</name>
<evidence type="ECO:0000313" key="1">
    <source>
        <dbReference type="EMBL" id="EGG05768.1"/>
    </source>
</evidence>